<feature type="chain" id="PRO_5009522957" description="Laminin G domain-containing protein" evidence="1">
    <location>
        <begin position="27"/>
        <end position="317"/>
    </location>
</feature>
<dbReference type="Proteomes" id="UP000177092">
    <property type="component" value="Unassembled WGS sequence"/>
</dbReference>
<comment type="caution">
    <text evidence="3">The sequence shown here is derived from an EMBL/GenBank/DDBJ whole genome shotgun (WGS) entry which is preliminary data.</text>
</comment>
<dbReference type="EMBL" id="MFJN01000007">
    <property type="protein sequence ID" value="OGG22210.1"/>
    <property type="molecule type" value="Genomic_DNA"/>
</dbReference>
<dbReference type="SUPFAM" id="SSF49899">
    <property type="entry name" value="Concanavalin A-like lectins/glucanases"/>
    <property type="match status" value="1"/>
</dbReference>
<dbReference type="AlphaFoldDB" id="A0A1F6ABQ5"/>
<evidence type="ECO:0000313" key="4">
    <source>
        <dbReference type="Proteomes" id="UP000177092"/>
    </source>
</evidence>
<reference evidence="3 4" key="1">
    <citation type="journal article" date="2016" name="Nat. Commun.">
        <title>Thousands of microbial genomes shed light on interconnected biogeochemical processes in an aquifer system.</title>
        <authorList>
            <person name="Anantharaman K."/>
            <person name="Brown C.T."/>
            <person name="Hug L.A."/>
            <person name="Sharon I."/>
            <person name="Castelle C.J."/>
            <person name="Probst A.J."/>
            <person name="Thomas B.C."/>
            <person name="Singh A."/>
            <person name="Wilkins M.J."/>
            <person name="Karaoz U."/>
            <person name="Brodie E.L."/>
            <person name="Williams K.H."/>
            <person name="Hubbard S.S."/>
            <person name="Banfield J.F."/>
        </authorList>
    </citation>
    <scope>NUCLEOTIDE SEQUENCE [LARGE SCALE GENOMIC DNA]</scope>
</reference>
<dbReference type="Pfam" id="PF13385">
    <property type="entry name" value="Laminin_G_3"/>
    <property type="match status" value="1"/>
</dbReference>
<dbReference type="CDD" id="cd00110">
    <property type="entry name" value="LamG"/>
    <property type="match status" value="1"/>
</dbReference>
<feature type="signal peptide" evidence="1">
    <location>
        <begin position="1"/>
        <end position="26"/>
    </location>
</feature>
<keyword evidence="1" id="KW-0732">Signal</keyword>
<name>A0A1F6ABQ5_9BACT</name>
<proteinExistence type="predicted"/>
<dbReference type="SMART" id="SM00282">
    <property type="entry name" value="LamG"/>
    <property type="match status" value="1"/>
</dbReference>
<dbReference type="Gene3D" id="2.60.120.200">
    <property type="match status" value="1"/>
</dbReference>
<dbReference type="InterPro" id="IPR013320">
    <property type="entry name" value="ConA-like_dom_sf"/>
</dbReference>
<evidence type="ECO:0000259" key="2">
    <source>
        <dbReference type="SMART" id="SM00282"/>
    </source>
</evidence>
<evidence type="ECO:0000256" key="1">
    <source>
        <dbReference type="SAM" id="SignalP"/>
    </source>
</evidence>
<organism evidence="3 4">
    <name type="scientific">Candidatus Gottesmanbacteria bacterium RIFCSPHIGHO2_02_FULL_40_13</name>
    <dbReference type="NCBI Taxonomy" id="1798384"/>
    <lineage>
        <taxon>Bacteria</taxon>
        <taxon>Candidatus Gottesmaniibacteriota</taxon>
    </lineage>
</organism>
<feature type="domain" description="Laminin G" evidence="2">
    <location>
        <begin position="64"/>
        <end position="194"/>
    </location>
</feature>
<evidence type="ECO:0000313" key="3">
    <source>
        <dbReference type="EMBL" id="OGG22210.1"/>
    </source>
</evidence>
<protein>
    <recommendedName>
        <fullName evidence="2">Laminin G domain-containing protein</fullName>
    </recommendedName>
</protein>
<sequence length="317" mass="34729">MKKVSLISIISLLAIYAAFFTSQARAVVPELSSGMTTLSVPIGNYLVLNGGYAKLERQNILSPSGFSFETWVNPDSTNDRQIILSVGDKNQDHFNYEIGVNGGSFFIHYYYGEGSQRLVNAGQILKNVWNHVAVSISGSSTVLFVNGKAIYTALGTESLKPVSGNIILGTSYSENTPTANYFKGLIDEVRISLVSRNIADLWNNGVYESSLNPDPDTLLLWHFDQTRGETTIIDSSPNPQNASLIGGDGKIHFFGVLPSPTPFNYNLRVLPTLDLRRVRFIGPPIPAISPTPVIDPENPTPTPADSIRFLPRGQRRI</sequence>
<accession>A0A1F6ABQ5</accession>
<dbReference type="STRING" id="1798384.A3D03_04640"/>
<gene>
    <name evidence="3" type="ORF">A3D03_04640</name>
</gene>
<dbReference type="InterPro" id="IPR001791">
    <property type="entry name" value="Laminin_G"/>
</dbReference>